<dbReference type="Proteomes" id="UP000004662">
    <property type="component" value="Chromosome"/>
</dbReference>
<keyword evidence="2" id="KW-1185">Reference proteome</keyword>
<name>G7Q7K2_9BACT</name>
<dbReference type="STRING" id="694327.DFW101_1145"/>
<evidence type="ECO:0000313" key="2">
    <source>
        <dbReference type="Proteomes" id="UP000004662"/>
    </source>
</evidence>
<dbReference type="OrthoDB" id="9812949at2"/>
<dbReference type="EMBL" id="CM001368">
    <property type="protein sequence ID" value="EHJ47155.1"/>
    <property type="molecule type" value="Genomic_DNA"/>
</dbReference>
<evidence type="ECO:0000313" key="1">
    <source>
        <dbReference type="EMBL" id="EHJ47155.1"/>
    </source>
</evidence>
<dbReference type="RefSeq" id="WP_009180567.1">
    <property type="nucleotide sequence ID" value="NZ_CM001368.1"/>
</dbReference>
<protein>
    <submittedName>
        <fullName evidence="1">Uncharacterized protein</fullName>
    </submittedName>
</protein>
<dbReference type="AlphaFoldDB" id="G7Q7K2"/>
<dbReference type="eggNOG" id="ENOG50318M6">
    <property type="taxonomic scope" value="Bacteria"/>
</dbReference>
<sequence>MTRQEPDWGEGSRFYLPNEDAGVVRAALRRLRRRPRRPVFVGGSGMALLEGARTLPHLESAVYVDVAAFQFEYFRLLLRAVACSQGPGELRSWFARTVVPELHRHQSGRGRSYAPDQILAAMQHLFGLDFFFDAAAFGQARAILGRVVAVRSGIGAYLAAAPVNHDFIYLSNVPDYLVPNDLAALFAACRRHKAAVYLLATSACPDRAVLASAWQTAGYRPHEASARLDAANRGLGSPYLERPWNRPGTIHLLLPTS</sequence>
<dbReference type="HOGENOM" id="CLU_1056601_0_0_7"/>
<reference evidence="2" key="1">
    <citation type="journal article" date="2015" name="Genome Announc.">
        <title>High-Quality Draft Genome Sequence of Desulfovibrio carbinoliphilus FW-101-2B, an Organic Acid-Oxidizing Sulfate-Reducing Bacterium Isolated from Uranium(VI)-Contaminated Groundwater.</title>
        <authorList>
            <person name="Ramsay B.D."/>
            <person name="Hwang C."/>
            <person name="Woo H.L."/>
            <person name="Carroll S.L."/>
            <person name="Lucas S."/>
            <person name="Han J."/>
            <person name="Lapidus A.L."/>
            <person name="Cheng J.F."/>
            <person name="Goodwin L.A."/>
            <person name="Pitluck S."/>
            <person name="Peters L."/>
            <person name="Chertkov O."/>
            <person name="Held B."/>
            <person name="Detter J.C."/>
            <person name="Han C.S."/>
            <person name="Tapia R."/>
            <person name="Land M.L."/>
            <person name="Hauser L.J."/>
            <person name="Kyrpides N.C."/>
            <person name="Ivanova N.N."/>
            <person name="Mikhailova N."/>
            <person name="Pagani I."/>
            <person name="Woyke T."/>
            <person name="Arkin A.P."/>
            <person name="Dehal P."/>
            <person name="Chivian D."/>
            <person name="Criddle C.S."/>
            <person name="Wu W."/>
            <person name="Chakraborty R."/>
            <person name="Hazen T.C."/>
            <person name="Fields M.W."/>
        </authorList>
    </citation>
    <scope>NUCLEOTIDE SEQUENCE [LARGE SCALE GENOMIC DNA]</scope>
    <source>
        <strain evidence="2">FW-101-2B</strain>
    </source>
</reference>
<accession>G7Q7K2</accession>
<proteinExistence type="predicted"/>
<organism evidence="1 2">
    <name type="scientific">Solidesulfovibrio carbinoliphilus subsp. oakridgensis</name>
    <dbReference type="NCBI Taxonomy" id="694327"/>
    <lineage>
        <taxon>Bacteria</taxon>
        <taxon>Pseudomonadati</taxon>
        <taxon>Thermodesulfobacteriota</taxon>
        <taxon>Desulfovibrionia</taxon>
        <taxon>Desulfovibrionales</taxon>
        <taxon>Desulfovibrionaceae</taxon>
        <taxon>Solidesulfovibrio</taxon>
    </lineage>
</organism>
<gene>
    <name evidence="1" type="ORF">DFW101_1145</name>
</gene>